<feature type="domain" description="C3H1-type" evidence="7">
    <location>
        <begin position="129"/>
        <end position="156"/>
    </location>
</feature>
<proteinExistence type="predicted"/>
<keyword evidence="4 5" id="KW-0862">Zinc</keyword>
<feature type="compositionally biased region" description="Low complexity" evidence="6">
    <location>
        <begin position="254"/>
        <end position="263"/>
    </location>
</feature>
<dbReference type="EMBL" id="PYFQ01000022">
    <property type="protein sequence ID" value="PSK33811.1"/>
    <property type="molecule type" value="Genomic_DNA"/>
</dbReference>
<dbReference type="GO" id="GO:0008270">
    <property type="term" value="F:zinc ion binding"/>
    <property type="evidence" value="ECO:0007669"/>
    <property type="project" value="UniProtKB-KW"/>
</dbReference>
<organism evidence="8 9">
    <name type="scientific">Candidozyma pseudohaemuli</name>
    <dbReference type="NCBI Taxonomy" id="418784"/>
    <lineage>
        <taxon>Eukaryota</taxon>
        <taxon>Fungi</taxon>
        <taxon>Dikarya</taxon>
        <taxon>Ascomycota</taxon>
        <taxon>Saccharomycotina</taxon>
        <taxon>Pichiomycetes</taxon>
        <taxon>Metschnikowiaceae</taxon>
        <taxon>Candidozyma</taxon>
    </lineage>
</organism>
<evidence type="ECO:0000256" key="3">
    <source>
        <dbReference type="ARBA" id="ARBA00022771"/>
    </source>
</evidence>
<dbReference type="GO" id="GO:0071004">
    <property type="term" value="C:U2-type prespliceosome"/>
    <property type="evidence" value="ECO:0007669"/>
    <property type="project" value="EnsemblFungi"/>
</dbReference>
<dbReference type="GO" id="GO:0089701">
    <property type="term" value="C:U2AF complex"/>
    <property type="evidence" value="ECO:0007669"/>
    <property type="project" value="EnsemblFungi"/>
</dbReference>
<feature type="compositionally biased region" description="Basic and acidic residues" evidence="6">
    <location>
        <begin position="207"/>
        <end position="236"/>
    </location>
</feature>
<dbReference type="InterPro" id="IPR000571">
    <property type="entry name" value="Znf_CCCH"/>
</dbReference>
<evidence type="ECO:0000313" key="8">
    <source>
        <dbReference type="EMBL" id="PSK33811.1"/>
    </source>
</evidence>
<evidence type="ECO:0000259" key="7">
    <source>
        <dbReference type="PROSITE" id="PS50103"/>
    </source>
</evidence>
<dbReference type="PROSITE" id="PS50103">
    <property type="entry name" value="ZF_C3H1"/>
    <property type="match status" value="2"/>
</dbReference>
<evidence type="ECO:0000313" key="9">
    <source>
        <dbReference type="Proteomes" id="UP000241107"/>
    </source>
</evidence>
<keyword evidence="3 5" id="KW-0863">Zinc-finger</keyword>
<dbReference type="InterPro" id="IPR003954">
    <property type="entry name" value="RRM_euk-type"/>
</dbReference>
<dbReference type="PANTHER" id="PTHR12620">
    <property type="entry name" value="U2 SNRNP AUXILIARY FACTOR, SMALL SUBUNIT"/>
    <property type="match status" value="1"/>
</dbReference>
<dbReference type="GeneID" id="36568542"/>
<keyword evidence="9" id="KW-1185">Reference proteome</keyword>
<feature type="zinc finger region" description="C3H1-type" evidence="5">
    <location>
        <begin position="129"/>
        <end position="156"/>
    </location>
</feature>
<accession>A0A2P7YCV9</accession>
<dbReference type="OrthoDB" id="423462at2759"/>
<dbReference type="STRING" id="418784.A0A2P7YCV9"/>
<evidence type="ECO:0000256" key="5">
    <source>
        <dbReference type="PROSITE-ProRule" id="PRU00723"/>
    </source>
</evidence>
<name>A0A2P7YCV9_9ASCO</name>
<gene>
    <name evidence="8" type="ORF">C7M61_005155</name>
</gene>
<dbReference type="GO" id="GO:0045292">
    <property type="term" value="P:mRNA cis splicing, via spliceosome"/>
    <property type="evidence" value="ECO:0007669"/>
    <property type="project" value="EnsemblFungi"/>
</dbReference>
<keyword evidence="2" id="KW-0677">Repeat</keyword>
<dbReference type="SMART" id="SM00361">
    <property type="entry name" value="RRM_1"/>
    <property type="match status" value="1"/>
</dbReference>
<dbReference type="Gene3D" id="3.30.70.330">
    <property type="match status" value="1"/>
</dbReference>
<protein>
    <recommendedName>
        <fullName evidence="7">C3H1-type domain-containing protein</fullName>
    </recommendedName>
</protein>
<dbReference type="Pfam" id="PF00642">
    <property type="entry name" value="zf-CCCH"/>
    <property type="match status" value="1"/>
</dbReference>
<dbReference type="GO" id="GO:0000243">
    <property type="term" value="C:commitment complex"/>
    <property type="evidence" value="ECO:0007669"/>
    <property type="project" value="EnsemblFungi"/>
</dbReference>
<dbReference type="RefSeq" id="XP_024711387.1">
    <property type="nucleotide sequence ID" value="XM_024860466.1"/>
</dbReference>
<keyword evidence="1 5" id="KW-0479">Metal-binding</keyword>
<dbReference type="InterPro" id="IPR035979">
    <property type="entry name" value="RBD_domain_sf"/>
</dbReference>
<feature type="zinc finger region" description="C3H1-type" evidence="5">
    <location>
        <begin position="1"/>
        <end position="29"/>
    </location>
</feature>
<evidence type="ECO:0000256" key="2">
    <source>
        <dbReference type="ARBA" id="ARBA00022737"/>
    </source>
</evidence>
<dbReference type="SMART" id="SM00356">
    <property type="entry name" value="ZnF_C3H1"/>
    <property type="match status" value="2"/>
</dbReference>
<sequence length="263" mass="30283">MEDRSICLFYLKIGACRHGEKCARKHIRPQELKTVLLANLYPNPKTDRNSDISDSNESFEHFYTDVYKRLAQAGEIDSMLVCENENFHLSGNVYVKYTSTVSAQQAVMLINQEWFAGKPVYCELLPVQSFHDAKCRSHDTNTCNRGDHCNFMHIKKLNSEVGRRLRLAQDKSIAIKRLRKLFDDETWGEGYLEPSKEKYSRNKKPKVAKEAENVVEEDKNGEKEEEKVEGAEKTSETAETESKEEEEELEEVSTTEAVARLFS</sequence>
<evidence type="ECO:0000256" key="1">
    <source>
        <dbReference type="ARBA" id="ARBA00022723"/>
    </source>
</evidence>
<feature type="domain" description="C3H1-type" evidence="7">
    <location>
        <begin position="1"/>
        <end position="29"/>
    </location>
</feature>
<dbReference type="InterPro" id="IPR009145">
    <property type="entry name" value="U2AF_small"/>
</dbReference>
<dbReference type="GO" id="GO:0003723">
    <property type="term" value="F:RNA binding"/>
    <property type="evidence" value="ECO:0007669"/>
    <property type="project" value="InterPro"/>
</dbReference>
<evidence type="ECO:0000256" key="6">
    <source>
        <dbReference type="SAM" id="MobiDB-lite"/>
    </source>
</evidence>
<dbReference type="InterPro" id="IPR012677">
    <property type="entry name" value="Nucleotide-bd_a/b_plait_sf"/>
</dbReference>
<dbReference type="PRINTS" id="PR01848">
    <property type="entry name" value="U2AUXFACTOR"/>
</dbReference>
<dbReference type="VEuPathDB" id="FungiDB:C7M61_005155"/>
<comment type="caution">
    <text evidence="8">The sequence shown here is derived from an EMBL/GenBank/DDBJ whole genome shotgun (WGS) entry which is preliminary data.</text>
</comment>
<evidence type="ECO:0000256" key="4">
    <source>
        <dbReference type="ARBA" id="ARBA00022833"/>
    </source>
</evidence>
<feature type="compositionally biased region" description="Acidic residues" evidence="6">
    <location>
        <begin position="238"/>
        <end position="253"/>
    </location>
</feature>
<reference evidence="8 9" key="1">
    <citation type="submission" date="2018-03" db="EMBL/GenBank/DDBJ databases">
        <title>Candida pseudohaemulonii genome assembly and annotation.</title>
        <authorList>
            <person name="Munoz J.F."/>
            <person name="Gade L.G."/>
            <person name="Chow N.A."/>
            <person name="Litvintseva A.P."/>
            <person name="Loparev V.N."/>
            <person name="Cuomo C.A."/>
        </authorList>
    </citation>
    <scope>NUCLEOTIDE SEQUENCE [LARGE SCALE GENOMIC DNA]</scope>
    <source>
        <strain evidence="8 9">B12108</strain>
    </source>
</reference>
<dbReference type="Proteomes" id="UP000241107">
    <property type="component" value="Unassembled WGS sequence"/>
</dbReference>
<feature type="region of interest" description="Disordered" evidence="6">
    <location>
        <begin position="198"/>
        <end position="263"/>
    </location>
</feature>
<dbReference type="AlphaFoldDB" id="A0A2P7YCV9"/>
<dbReference type="SUPFAM" id="SSF54928">
    <property type="entry name" value="RNA-binding domain, RBD"/>
    <property type="match status" value="1"/>
</dbReference>